<dbReference type="SUPFAM" id="SSF55031">
    <property type="entry name" value="Bacterial exopeptidase dimerisation domain"/>
    <property type="match status" value="1"/>
</dbReference>
<evidence type="ECO:0000256" key="4">
    <source>
        <dbReference type="ARBA" id="ARBA00022801"/>
    </source>
</evidence>
<dbReference type="PANTHER" id="PTHR43270">
    <property type="entry name" value="BETA-ALA-HIS DIPEPTIDASE"/>
    <property type="match status" value="1"/>
</dbReference>
<dbReference type="GO" id="GO:0046872">
    <property type="term" value="F:metal ion binding"/>
    <property type="evidence" value="ECO:0007669"/>
    <property type="project" value="UniProtKB-KW"/>
</dbReference>
<dbReference type="InterPro" id="IPR002933">
    <property type="entry name" value="Peptidase_M20"/>
</dbReference>
<evidence type="ECO:0000256" key="2">
    <source>
        <dbReference type="ARBA" id="ARBA00022670"/>
    </source>
</evidence>
<evidence type="ECO:0000256" key="3">
    <source>
        <dbReference type="ARBA" id="ARBA00022723"/>
    </source>
</evidence>
<keyword evidence="4" id="KW-0378">Hydrolase</keyword>
<evidence type="ECO:0000256" key="1">
    <source>
        <dbReference type="ARBA" id="ARBA00006247"/>
    </source>
</evidence>
<dbReference type="AlphaFoldDB" id="A0AA35NPA9"/>
<dbReference type="InterPro" id="IPR036322">
    <property type="entry name" value="WD40_repeat_dom_sf"/>
</dbReference>
<dbReference type="InterPro" id="IPR051458">
    <property type="entry name" value="Cyt/Met_Dipeptidase"/>
</dbReference>
<keyword evidence="5" id="KW-0853">WD repeat</keyword>
<reference evidence="7" key="1">
    <citation type="submission" date="2022-10" db="EMBL/GenBank/DDBJ databases">
        <authorList>
            <person name="Byrne P K."/>
        </authorList>
    </citation>
    <scope>NUCLEOTIDE SEQUENCE</scope>
    <source>
        <strain evidence="7">CBS7001</strain>
    </source>
</reference>
<dbReference type="Gene3D" id="3.40.630.10">
    <property type="entry name" value="Zn peptidases"/>
    <property type="match status" value="1"/>
</dbReference>
<keyword evidence="2" id="KW-0645">Protease</keyword>
<evidence type="ECO:0000259" key="6">
    <source>
        <dbReference type="Pfam" id="PF07687"/>
    </source>
</evidence>
<comment type="similarity">
    <text evidence="1">Belongs to the peptidase M20A family.</text>
</comment>
<dbReference type="InterPro" id="IPR017149">
    <property type="entry name" value="GSH_degradosome_Dug2"/>
</dbReference>
<dbReference type="SMART" id="SM00320">
    <property type="entry name" value="WD40"/>
    <property type="match status" value="4"/>
</dbReference>
<dbReference type="GO" id="GO:0006508">
    <property type="term" value="P:proteolysis"/>
    <property type="evidence" value="ECO:0007669"/>
    <property type="project" value="UniProtKB-KW"/>
</dbReference>
<dbReference type="PANTHER" id="PTHR43270:SF8">
    <property type="entry name" value="DI- AND TRIPEPTIDASE DUG2-RELATED"/>
    <property type="match status" value="1"/>
</dbReference>
<accession>A0AA35NPA9</accession>
<dbReference type="Pfam" id="PF07687">
    <property type="entry name" value="M20_dimer"/>
    <property type="match status" value="1"/>
</dbReference>
<dbReference type="PROSITE" id="PS50082">
    <property type="entry name" value="WD_REPEATS_2"/>
    <property type="match status" value="2"/>
</dbReference>
<feature type="repeat" description="WD" evidence="5">
    <location>
        <begin position="382"/>
        <end position="398"/>
    </location>
</feature>
<name>A0AA35NPA9_SACUV</name>
<dbReference type="Gene3D" id="3.30.70.360">
    <property type="match status" value="1"/>
</dbReference>
<dbReference type="PIRSF" id="PIRSF037237">
    <property type="entry name" value="Peptidase_WD_repeats_DUG2"/>
    <property type="match status" value="1"/>
</dbReference>
<dbReference type="EMBL" id="OX365915">
    <property type="protein sequence ID" value="CAI4059391.1"/>
    <property type="molecule type" value="Genomic_DNA"/>
</dbReference>
<dbReference type="InterPro" id="IPR015943">
    <property type="entry name" value="WD40/YVTN_repeat-like_dom_sf"/>
</dbReference>
<keyword evidence="3" id="KW-0479">Metal-binding</keyword>
<dbReference type="CDD" id="cd05677">
    <property type="entry name" value="M20_dipept_like_DUG2_type"/>
    <property type="match status" value="1"/>
</dbReference>
<dbReference type="InterPro" id="IPR011650">
    <property type="entry name" value="Peptidase_M20_dimer"/>
</dbReference>
<dbReference type="Gene3D" id="2.130.10.10">
    <property type="entry name" value="YVTN repeat-like/Quinoprotein amine dehydrogenase"/>
    <property type="match status" value="2"/>
</dbReference>
<feature type="repeat" description="WD" evidence="5">
    <location>
        <begin position="66"/>
        <end position="99"/>
    </location>
</feature>
<feature type="domain" description="Peptidase M20 dimerisation" evidence="6">
    <location>
        <begin position="625"/>
        <end position="771"/>
    </location>
</feature>
<proteinExistence type="inferred from homology"/>
<dbReference type="Pfam" id="PF00400">
    <property type="entry name" value="WD40"/>
    <property type="match status" value="1"/>
</dbReference>
<evidence type="ECO:0000313" key="7">
    <source>
        <dbReference type="EMBL" id="CAI4059391.1"/>
    </source>
</evidence>
<gene>
    <name evidence="7" type="primary">SUVC04G4940</name>
    <name evidence="7" type="ORF">SUVC_04G4940</name>
</gene>
<dbReference type="GO" id="GO:0008233">
    <property type="term" value="F:peptidase activity"/>
    <property type="evidence" value="ECO:0007669"/>
    <property type="project" value="UniProtKB-KW"/>
</dbReference>
<dbReference type="Proteomes" id="UP001162090">
    <property type="component" value="Chromosome 4"/>
</dbReference>
<dbReference type="Pfam" id="PF01546">
    <property type="entry name" value="Peptidase_M20"/>
    <property type="match status" value="1"/>
</dbReference>
<evidence type="ECO:0000256" key="5">
    <source>
        <dbReference type="PROSITE-ProRule" id="PRU00221"/>
    </source>
</evidence>
<organism evidence="7 8">
    <name type="scientific">Saccharomyces uvarum</name>
    <name type="common">Yeast</name>
    <name type="synonym">Saccharomyces bayanus var. uvarum</name>
    <dbReference type="NCBI Taxonomy" id="230603"/>
    <lineage>
        <taxon>Eukaryota</taxon>
        <taxon>Fungi</taxon>
        <taxon>Dikarya</taxon>
        <taxon>Ascomycota</taxon>
        <taxon>Saccharomycotina</taxon>
        <taxon>Saccharomycetes</taxon>
        <taxon>Saccharomycetales</taxon>
        <taxon>Saccharomycetaceae</taxon>
        <taxon>Saccharomyces</taxon>
    </lineage>
</organism>
<sequence length="875" mass="97749">MYNSKGVALHSELIHRWNHTFSILSIVAFPKKKLLFAGSQDSKILVFDLPTYNLIHTIRLGESQEETHTRSSVLCLARSEDEDFLFSGGADSLVRVWSIGEKAIRDDLLPVTEIATVYSVTDIGDIFSLAYLDSLETIVFGCQNASLLYVENLIQKIEKTSSDRVDNINKLPHRRYDKFFDSLGPTGCSANSLSQSSLTSLQENCGAAIIEVPSENIIKYAHYGFVYSINKLCPRFNQLLEKNSQTSGLEHIVSSAGDGISKLWEFSRDEKHDIVKVSLVNDKINNEDSVISQTIEFPFLYCGLSDGILKIWDLNTQQLISTLKTKDESDIISISVYMDHIFAIDESGITHFYQNQVNHWNPQQGKILSSEVFSKSAETVSLLTGGNDGSLTLWDLTSLLSAVPLSDASQINASSTRHTSNAWAVYQPASLNNEEMLNTLRELISYQTVSQSKDTASTLSLRRCAIYLQQLFLKFGATNAQLFPLPDGGSPVVFAYFQGNGKTEPGSKKKRILWYGHYDVISSGDTFNWNTDPFTLTCENGYLKGRGVSDNKGPLVSAIHSVAYLFQQGELINDVVFLVEGSEEIGSASLQQVCEKYHDIIGKDIDWILLSNSTWVDQEHPCLNYGLRGVINAQIKIWSDRPDGHSGLNGGVYDEPMVNLVNIVSKLQNEQKEIQIPNFYAPLRDLTEDEHQRFQKITKLANIDESITVQDLITNWSKPSLSMTTVKFSGPGNITVIPKSVTMGISIRLVPEQSVEQVKQDLKAYLNESFKQLNSQNHFEIKVLNEAEGWLGDPTNHAYQVLKHEITTAWGVEPLLVREGGSISCLRMLERIFDAPAVQIPCGQSTDNGHLANENLRIKNWSNLTEILSKVFNKL</sequence>
<dbReference type="InterPro" id="IPR001680">
    <property type="entry name" value="WD40_rpt"/>
</dbReference>
<dbReference type="InterPro" id="IPR036264">
    <property type="entry name" value="Bact_exopeptidase_dim_dom"/>
</dbReference>
<dbReference type="SUPFAM" id="SSF53187">
    <property type="entry name" value="Zn-dependent exopeptidases"/>
    <property type="match status" value="1"/>
</dbReference>
<dbReference type="GO" id="GO:0006751">
    <property type="term" value="P:glutathione catabolic process"/>
    <property type="evidence" value="ECO:0007669"/>
    <property type="project" value="InterPro"/>
</dbReference>
<protein>
    <recommendedName>
        <fullName evidence="6">Peptidase M20 dimerisation domain-containing protein</fullName>
    </recommendedName>
</protein>
<evidence type="ECO:0000313" key="8">
    <source>
        <dbReference type="Proteomes" id="UP001162090"/>
    </source>
</evidence>
<dbReference type="SUPFAM" id="SSF50978">
    <property type="entry name" value="WD40 repeat-like"/>
    <property type="match status" value="1"/>
</dbReference>